<reference evidence="1" key="1">
    <citation type="submission" date="2021-06" db="EMBL/GenBank/DDBJ databases">
        <authorList>
            <consortium name="Wellcome Sanger Institute Data Sharing"/>
        </authorList>
    </citation>
    <scope>NUCLEOTIDE SEQUENCE [LARGE SCALE GENOMIC DNA]</scope>
</reference>
<organism evidence="1 2">
    <name type="scientific">Erpetoichthys calabaricus</name>
    <name type="common">Rope fish</name>
    <name type="synonym">Calamoichthys calabaricus</name>
    <dbReference type="NCBI Taxonomy" id="27687"/>
    <lineage>
        <taxon>Eukaryota</taxon>
        <taxon>Metazoa</taxon>
        <taxon>Chordata</taxon>
        <taxon>Craniata</taxon>
        <taxon>Vertebrata</taxon>
        <taxon>Euteleostomi</taxon>
        <taxon>Actinopterygii</taxon>
        <taxon>Polypteriformes</taxon>
        <taxon>Polypteridae</taxon>
        <taxon>Erpetoichthys</taxon>
    </lineage>
</organism>
<dbReference type="Proteomes" id="UP000694620">
    <property type="component" value="Chromosome 2"/>
</dbReference>
<dbReference type="Ensembl" id="ENSECRT00000007919.1">
    <property type="protein sequence ID" value="ENSECRP00000007796.1"/>
    <property type="gene ID" value="ENSECRG00000005204.1"/>
</dbReference>
<evidence type="ECO:0000313" key="1">
    <source>
        <dbReference type="Ensembl" id="ENSECRP00000007796.1"/>
    </source>
</evidence>
<evidence type="ECO:0000313" key="2">
    <source>
        <dbReference type="Proteomes" id="UP000694620"/>
    </source>
</evidence>
<reference evidence="1" key="3">
    <citation type="submission" date="2025-09" db="UniProtKB">
        <authorList>
            <consortium name="Ensembl"/>
        </authorList>
    </citation>
    <scope>IDENTIFICATION</scope>
</reference>
<keyword evidence="2" id="KW-1185">Reference proteome</keyword>
<name>A0A8C4RWD4_ERPCA</name>
<protein>
    <submittedName>
        <fullName evidence="1">Uncharacterized protein</fullName>
    </submittedName>
</protein>
<dbReference type="AlphaFoldDB" id="A0A8C4RWD4"/>
<accession>A0A8C4RWD4</accession>
<reference evidence="1" key="2">
    <citation type="submission" date="2025-08" db="UniProtKB">
        <authorList>
            <consortium name="Ensembl"/>
        </authorList>
    </citation>
    <scope>IDENTIFICATION</scope>
</reference>
<proteinExistence type="predicted"/>
<sequence length="59" mass="6426">MCCFQTIIVQLKFPSPLSSFLLIAADTVTTVGIMLPEKHQDNVSQPSVVCGDILGKYVK</sequence>